<dbReference type="InterPro" id="IPR004843">
    <property type="entry name" value="Calcineurin-like_PHP"/>
</dbReference>
<evidence type="ECO:0000256" key="1">
    <source>
        <dbReference type="ARBA" id="ARBA00001968"/>
    </source>
</evidence>
<accession>A0A024QCP8</accession>
<reference evidence="7" key="2">
    <citation type="submission" date="2014-05" db="EMBL/GenBank/DDBJ databases">
        <title>Draft genome sequence of Virgibacillus massiliensis Vm-5.</title>
        <authorList>
            <person name="Khelaifia S."/>
            <person name="Croce O."/>
            <person name="Lagier J.C."/>
            <person name="Raoult D."/>
        </authorList>
    </citation>
    <scope>NUCLEOTIDE SEQUENCE [LARGE SCALE GENOMIC DNA]</scope>
    <source>
        <strain evidence="7">Vm-5</strain>
    </source>
</reference>
<organism evidence="6 7">
    <name type="scientific">Virgibacillus massiliensis</name>
    <dbReference type="NCBI Taxonomy" id="1462526"/>
    <lineage>
        <taxon>Bacteria</taxon>
        <taxon>Bacillati</taxon>
        <taxon>Bacillota</taxon>
        <taxon>Bacilli</taxon>
        <taxon>Bacillales</taxon>
        <taxon>Bacillaceae</taxon>
        <taxon>Virgibacillus</taxon>
    </lineage>
</organism>
<keyword evidence="7" id="KW-1185">Reference proteome</keyword>
<dbReference type="GO" id="GO:0046872">
    <property type="term" value="F:metal ion binding"/>
    <property type="evidence" value="ECO:0007669"/>
    <property type="project" value="UniProtKB-KW"/>
</dbReference>
<evidence type="ECO:0000313" key="7">
    <source>
        <dbReference type="Proteomes" id="UP000028875"/>
    </source>
</evidence>
<evidence type="ECO:0000259" key="5">
    <source>
        <dbReference type="Pfam" id="PF00149"/>
    </source>
</evidence>
<dbReference type="CDD" id="cd07385">
    <property type="entry name" value="MPP_YkuE_C"/>
    <property type="match status" value="1"/>
</dbReference>
<dbReference type="InterPro" id="IPR051158">
    <property type="entry name" value="Metallophosphoesterase_sf"/>
</dbReference>
<comment type="caution">
    <text evidence="6">The sequence shown here is derived from an EMBL/GenBank/DDBJ whole genome shotgun (WGS) entry which is preliminary data.</text>
</comment>
<dbReference type="Gene3D" id="3.60.21.10">
    <property type="match status" value="1"/>
</dbReference>
<dbReference type="Proteomes" id="UP000028875">
    <property type="component" value="Unassembled WGS sequence"/>
</dbReference>
<gene>
    <name evidence="6" type="ORF">BN990_02599</name>
</gene>
<keyword evidence="2" id="KW-0479">Metal-binding</keyword>
<evidence type="ECO:0000256" key="4">
    <source>
        <dbReference type="ARBA" id="ARBA00061089"/>
    </source>
</evidence>
<dbReference type="STRING" id="1462526.BN990_02599"/>
<evidence type="ECO:0000256" key="2">
    <source>
        <dbReference type="ARBA" id="ARBA00022723"/>
    </source>
</evidence>
<dbReference type="PANTHER" id="PTHR31302:SF25">
    <property type="entry name" value="PHOSPHOESTERASE"/>
    <property type="match status" value="1"/>
</dbReference>
<evidence type="ECO:0000256" key="3">
    <source>
        <dbReference type="ARBA" id="ARBA00022801"/>
    </source>
</evidence>
<dbReference type="GO" id="GO:0009245">
    <property type="term" value="P:lipid A biosynthetic process"/>
    <property type="evidence" value="ECO:0007669"/>
    <property type="project" value="TreeGrafter"/>
</dbReference>
<dbReference type="Pfam" id="PF00149">
    <property type="entry name" value="Metallophos"/>
    <property type="match status" value="1"/>
</dbReference>
<sequence length="285" mass="32225">MMNRRSFLKKALGSLLALLGLSGGTYYYAKEIEPVLLHINKNKIVSDKLSQAFTNFKIVQFSDTHIGFHYTLEQLNELVSKINGLNPDLLVFTGDLVDKPHTYHWNETIIQTLAKLHAPHGKYWIYGNHDHGGYGTEVVLEVMENAGFTLLQNSHTTIDVKGNKMVLAGIDDVMLGKPNMDTTLHQANPDLFTILLAHEPDYADTVVHYPVDVQLSGHSHGGQVRFPFIGHLYTPSYAEKYVQGKYWIGQDKLLLYVNSGIGTTRLPYRFLCKPEIHLYTLEGQR</sequence>
<evidence type="ECO:0000313" key="6">
    <source>
        <dbReference type="EMBL" id="CDQ40279.1"/>
    </source>
</evidence>
<dbReference type="eggNOG" id="COG1408">
    <property type="taxonomic scope" value="Bacteria"/>
</dbReference>
<comment type="cofactor">
    <cofactor evidence="1">
        <name>a divalent metal cation</name>
        <dbReference type="ChEBI" id="CHEBI:60240"/>
    </cofactor>
</comment>
<protein>
    <submittedName>
        <fullName evidence="6">Putative metallophosphoesterase</fullName>
    </submittedName>
</protein>
<name>A0A024QCP8_9BACI</name>
<dbReference type="FunFam" id="3.60.21.10:FF:000028">
    <property type="entry name" value="Putative metallophosphoesterase"/>
    <property type="match status" value="1"/>
</dbReference>
<dbReference type="GO" id="GO:0016020">
    <property type="term" value="C:membrane"/>
    <property type="evidence" value="ECO:0007669"/>
    <property type="project" value="GOC"/>
</dbReference>
<keyword evidence="3" id="KW-0378">Hydrolase</keyword>
<dbReference type="EMBL" id="CCDP010000001">
    <property type="protein sequence ID" value="CDQ40279.1"/>
    <property type="molecule type" value="Genomic_DNA"/>
</dbReference>
<proteinExistence type="inferred from homology"/>
<reference evidence="6 7" key="1">
    <citation type="submission" date="2014-03" db="EMBL/GenBank/DDBJ databases">
        <authorList>
            <person name="Urmite Genomes U."/>
        </authorList>
    </citation>
    <scope>NUCLEOTIDE SEQUENCE [LARGE SCALE GENOMIC DNA]</scope>
    <source>
        <strain evidence="6 7">Vm-5</strain>
    </source>
</reference>
<dbReference type="GO" id="GO:0008758">
    <property type="term" value="F:UDP-2,3-diacylglucosamine hydrolase activity"/>
    <property type="evidence" value="ECO:0007669"/>
    <property type="project" value="TreeGrafter"/>
</dbReference>
<comment type="similarity">
    <text evidence="4">Belongs to the metallophosphoesterase superfamily.</text>
</comment>
<dbReference type="PANTHER" id="PTHR31302">
    <property type="entry name" value="TRANSMEMBRANE PROTEIN WITH METALLOPHOSPHOESTERASE DOMAIN-RELATED"/>
    <property type="match status" value="1"/>
</dbReference>
<dbReference type="AlphaFoldDB" id="A0A024QCP8"/>
<dbReference type="InterPro" id="IPR029052">
    <property type="entry name" value="Metallo-depent_PP-like"/>
</dbReference>
<dbReference type="SUPFAM" id="SSF56300">
    <property type="entry name" value="Metallo-dependent phosphatases"/>
    <property type="match status" value="1"/>
</dbReference>
<feature type="domain" description="Calcineurin-like phosphoesterase" evidence="5">
    <location>
        <begin position="56"/>
        <end position="221"/>
    </location>
</feature>